<feature type="region of interest" description="Disordered" evidence="5">
    <location>
        <begin position="990"/>
        <end position="1010"/>
    </location>
</feature>
<gene>
    <name evidence="8" type="ORF">GXW71_03615</name>
</gene>
<protein>
    <recommendedName>
        <fullName evidence="7">Translocation and assembly module TamB C-terminal domain-containing protein</fullName>
    </recommendedName>
</protein>
<feature type="domain" description="Translocation and assembly module TamB C-terminal" evidence="7">
    <location>
        <begin position="899"/>
        <end position="1259"/>
    </location>
</feature>
<dbReference type="InterPro" id="IPR007452">
    <property type="entry name" value="TamB_C"/>
</dbReference>
<keyword evidence="3 6" id="KW-1133">Transmembrane helix</keyword>
<dbReference type="RefSeq" id="WP_211851023.1">
    <property type="nucleotide sequence ID" value="NZ_JAAGBB010000003.1"/>
</dbReference>
<name>A0ABS5ET12_9PROT</name>
<evidence type="ECO:0000313" key="9">
    <source>
        <dbReference type="Proteomes" id="UP001196870"/>
    </source>
</evidence>
<feature type="transmembrane region" description="Helical" evidence="6">
    <location>
        <begin position="7"/>
        <end position="29"/>
    </location>
</feature>
<dbReference type="Proteomes" id="UP001196870">
    <property type="component" value="Unassembled WGS sequence"/>
</dbReference>
<dbReference type="Pfam" id="PF04357">
    <property type="entry name" value="TamB"/>
    <property type="match status" value="1"/>
</dbReference>
<keyword evidence="9" id="KW-1185">Reference proteome</keyword>
<accession>A0ABS5ET12</accession>
<dbReference type="PANTHER" id="PTHR36985:SF1">
    <property type="entry name" value="TRANSLOCATION AND ASSEMBLY MODULE SUBUNIT TAMB"/>
    <property type="match status" value="1"/>
</dbReference>
<evidence type="ECO:0000259" key="7">
    <source>
        <dbReference type="Pfam" id="PF04357"/>
    </source>
</evidence>
<keyword evidence="2 6" id="KW-0812">Transmembrane</keyword>
<dbReference type="EMBL" id="JAAGBB010000003">
    <property type="protein sequence ID" value="MBR0663437.1"/>
    <property type="molecule type" value="Genomic_DNA"/>
</dbReference>
<evidence type="ECO:0000256" key="4">
    <source>
        <dbReference type="ARBA" id="ARBA00023136"/>
    </source>
</evidence>
<keyword evidence="4 6" id="KW-0472">Membrane</keyword>
<proteinExistence type="predicted"/>
<evidence type="ECO:0000256" key="2">
    <source>
        <dbReference type="ARBA" id="ARBA00022692"/>
    </source>
</evidence>
<comment type="caution">
    <text evidence="8">The sequence shown here is derived from an EMBL/GenBank/DDBJ whole genome shotgun (WGS) entry which is preliminary data.</text>
</comment>
<evidence type="ECO:0000256" key="3">
    <source>
        <dbReference type="ARBA" id="ARBA00022989"/>
    </source>
</evidence>
<evidence type="ECO:0000256" key="5">
    <source>
        <dbReference type="SAM" id="MobiDB-lite"/>
    </source>
</evidence>
<evidence type="ECO:0000313" key="8">
    <source>
        <dbReference type="EMBL" id="MBR0663437.1"/>
    </source>
</evidence>
<dbReference type="PANTHER" id="PTHR36985">
    <property type="entry name" value="TRANSLOCATION AND ASSEMBLY MODULE SUBUNIT TAMB"/>
    <property type="match status" value="1"/>
</dbReference>
<sequence>MRALRWIFGTLLVVLVLAVLGVVGGLFWANTAGGRATIERLAQENVPGLVIEGLQGPLPGRLSVAKLSMADGEGVWLELEQAEIAVDFMALLRRELHVTRIAAARIAVARAPAGEPAPEQPVESGGSGGLPQLPVSIRLDTLEVGALELGETLAGVALRAAITGAATISNDRAVARLDIERQDAPGRLTLRADLDPRAERLVLNLDAQEPPGGVVATLLGRQGDAFSARVNLDGPASGAALSLEARIGTEIAFEANGTVRAGTDGAAALVLQGHASAAPLLPPDTAPLATPVQFALDAERAADGAMTLRRATVSAPAAEVEARGGMSAAGVVTANGTLALRESGRFGALVPEGFGWDAIRAQFAVEGPAAGPSLRLEVTPEALRIAPEQLAAALGAAPRLTLATQGVERVESLVLEGAAIRITASGRVVDPLDLRVDTVAPDVARILPGSQGGLEAGLRVTGAMADPAIALTARAARLAFGAQAVEGLELTAQVATPLSAPRGRARLAARYAGLPVTLDVEGNPEGNAMRLARAEAGFGPARLTASGVFDPATTIFEGEARLDVPDAAPFTPLAGQPLSGSARLAARLTRTDALQGFDATLDIPGFRFGATPVAGRVTARGTPEDAQIALDIRSGENGATGQARITNGPDGRRITLPELRARGAGETIALAAPARILLAPDGVVVIESLALAPGRGGRLEVSGRHGPAQTAVEARLTGLPLAALAQGMGLPVDGRIEAVARLTGAAATPDARVVLDARGLRNTDAAFRSVPPLDIHIEAELPRLASLRATAEARAGNAIRLNLDARAPQGFGGNAPIQATVTGQGDVAAISAPFLAGSANQARGRLAIDLRAEGTVAAPRASGTVRLSEGQFRNTEFGATFTGMTALIRAEGNRVVLESFRARTPGNGEITVAGNVDAGAPGMPTQVTVTARGARPVQSDAYSVQMDADVTVEGRATEALRAAGRVAISRAEIRIPERMPASVRTIPNVRERGRGAPRQRPAPPPGADQGGLEIALAIDIAAPRGVFIRGQGIDAEFGGDLRVRGTAAAPQVEGALSVRRGELTFFDRRFNFTRGNVTFDSGTLVPSLDFLAAVRAREVQAQITVTGRPEAPRIAFSSNPELPQDEVLARILFDRTARELSPFQLAQLAQVVAGAAGVNTPTAGGFFERIRRTLALDRLGVGEAERSQQQQSGGSGAPTLEAGRYVADGVYLGVTQGTEGGTPRIGVQIDLLPRLRLEGATGGNTQAGDRIGLGYEFEY</sequence>
<reference evidence="9" key="1">
    <citation type="journal article" date="2021" name="Syst. Appl. Microbiol.">
        <title>Roseomonas hellenica sp. nov., isolated from roots of wild-growing Alkanna tinctoria.</title>
        <authorList>
            <person name="Rat A."/>
            <person name="Naranjo H.D."/>
            <person name="Lebbe L."/>
            <person name="Cnockaert M."/>
            <person name="Krigas N."/>
            <person name="Grigoriadou K."/>
            <person name="Maloupa E."/>
            <person name="Willems A."/>
        </authorList>
    </citation>
    <scope>NUCLEOTIDE SEQUENCE [LARGE SCALE GENOMIC DNA]</scope>
    <source>
        <strain evidence="9">LMG 31523</strain>
    </source>
</reference>
<comment type="subcellular location">
    <subcellularLocation>
        <location evidence="1">Membrane</location>
        <topology evidence="1">Single-pass membrane protein</topology>
    </subcellularLocation>
</comment>
<organism evidence="8 9">
    <name type="scientific">Plastoroseomonas hellenica</name>
    <dbReference type="NCBI Taxonomy" id="2687306"/>
    <lineage>
        <taxon>Bacteria</taxon>
        <taxon>Pseudomonadati</taxon>
        <taxon>Pseudomonadota</taxon>
        <taxon>Alphaproteobacteria</taxon>
        <taxon>Acetobacterales</taxon>
        <taxon>Acetobacteraceae</taxon>
        <taxon>Plastoroseomonas</taxon>
    </lineage>
</organism>
<evidence type="ECO:0000256" key="6">
    <source>
        <dbReference type="SAM" id="Phobius"/>
    </source>
</evidence>
<evidence type="ECO:0000256" key="1">
    <source>
        <dbReference type="ARBA" id="ARBA00004167"/>
    </source>
</evidence>